<reference evidence="4 5" key="1">
    <citation type="submission" date="2024-06" db="EMBL/GenBank/DDBJ databases">
        <title>Genome of Rhodovulum iodosum, a marine photoferrotroph.</title>
        <authorList>
            <person name="Bianchini G."/>
            <person name="Nikeleit V."/>
            <person name="Kappler A."/>
            <person name="Bryce C."/>
            <person name="Sanchez-Baracaldo P."/>
        </authorList>
    </citation>
    <scope>NUCLEOTIDE SEQUENCE [LARGE SCALE GENOMIC DNA]</scope>
    <source>
        <strain evidence="4 5">UT/N1</strain>
    </source>
</reference>
<comment type="caution">
    <text evidence="4">The sequence shown here is derived from an EMBL/GenBank/DDBJ whole genome shotgun (WGS) entry which is preliminary data.</text>
</comment>
<evidence type="ECO:0008006" key="6">
    <source>
        <dbReference type="Google" id="ProtNLM"/>
    </source>
</evidence>
<dbReference type="RefSeq" id="WP_342772226.1">
    <property type="nucleotide sequence ID" value="NZ_JBEHHI010000001.1"/>
</dbReference>
<evidence type="ECO:0000256" key="3">
    <source>
        <dbReference type="ARBA" id="ARBA00022989"/>
    </source>
</evidence>
<gene>
    <name evidence="4" type="ORF">Ga0609869_001154</name>
</gene>
<protein>
    <recommendedName>
        <fullName evidence="6">Glycosyl transferase family 2</fullName>
    </recommendedName>
</protein>
<dbReference type="PANTHER" id="PTHR21461:SF69">
    <property type="entry name" value="GLYCOSYLTRANSFERASE FAMILY 92 PROTEIN"/>
    <property type="match status" value="1"/>
</dbReference>
<keyword evidence="3" id="KW-0472">Membrane</keyword>
<evidence type="ECO:0000256" key="1">
    <source>
        <dbReference type="ARBA" id="ARBA00004167"/>
    </source>
</evidence>
<dbReference type="Proteomes" id="UP001560019">
    <property type="component" value="Unassembled WGS sequence"/>
</dbReference>
<keyword evidence="5" id="KW-1185">Reference proteome</keyword>
<comment type="subcellular location">
    <subcellularLocation>
        <location evidence="1">Membrane</location>
        <topology evidence="1">Single-pass membrane protein</topology>
    </subcellularLocation>
</comment>
<evidence type="ECO:0000256" key="2">
    <source>
        <dbReference type="ARBA" id="ARBA00022692"/>
    </source>
</evidence>
<evidence type="ECO:0000313" key="5">
    <source>
        <dbReference type="Proteomes" id="UP001560019"/>
    </source>
</evidence>
<sequence length="741" mass="81298">MKLIERNMTVRRYDRATLLDCIRTGEDAVRYVFKSGLAAQDLVGKPGLLLEDVRSIGGGLSVLARVSGTGDAVPLPLAGCAETTVAAPAETAPFAGRATLFAVRNGESAETVVDWLRYHARSHGAEAALIVDRAAPGADTALAQALAKAEVPGIALAMLVTCDVPLGQADSAPEAHPINAPDAPGKDRMEVPAPDPWTAPLGETVIYEWMRHRFLARARAVANIDVHDLVLPIDGGTVFERAEAAAGGLVQLVGQRVYPWQIRKGAEARFGDHICRQFDATGGNGRWCVAPARAGPATVWRLVRVVGAAPAPEAVPFIRCMALRHGEDKVARLVPKTSLVEDARLVALAEERFGHKPRRVPAQTLKPEAAQERTAIVTTMKNEGPFILEWLAYHRAIGVDDFLIYTNDCTDGTDTLLDLLQQKGLVQHRDNPFRDTGLKPQHAALQAAEGEPMIQKAAWLVCMDVDEFINIHVGEGRLGDLHAAVPDANLISMTWRLYGNSDIHEFRDGFVTEAFTRCAPEMARKPHQAWGFKTLHRNIGLFKKMGVHRPKGLRPQLVDEVNWVNGSGRPLPETMYRNAWRSTVGSVGYDLVTLNHYAVRSAESFLVKRDRGRVNHVDRDQGLAYWFRMNNNAEEDASIHARLPLLRAEYDRLMADPEIAAAHHACVAAHRAKIDALKAAPNYAAFYQELTGPRMERLSRLHGHFGAGVFLAGPEVVPDEVWQHELAPDFFFTVDKGHAAH</sequence>
<dbReference type="PANTHER" id="PTHR21461">
    <property type="entry name" value="GLYCOSYLTRANSFERASE FAMILY 92 PROTEIN"/>
    <property type="match status" value="1"/>
</dbReference>
<proteinExistence type="predicted"/>
<organism evidence="4 5">
    <name type="scientific">Rhodovulum iodosum</name>
    <dbReference type="NCBI Taxonomy" id="68291"/>
    <lineage>
        <taxon>Bacteria</taxon>
        <taxon>Pseudomonadati</taxon>
        <taxon>Pseudomonadota</taxon>
        <taxon>Alphaproteobacteria</taxon>
        <taxon>Rhodobacterales</taxon>
        <taxon>Paracoccaceae</taxon>
        <taxon>Rhodovulum</taxon>
    </lineage>
</organism>
<dbReference type="Pfam" id="PF13704">
    <property type="entry name" value="Glyco_tranf_2_4"/>
    <property type="match status" value="1"/>
</dbReference>
<accession>A0ABV3XR45</accession>
<keyword evidence="2" id="KW-0812">Transmembrane</keyword>
<name>A0ABV3XR45_9RHOB</name>
<dbReference type="EMBL" id="JBEHHI010000001">
    <property type="protein sequence ID" value="MEX5727801.1"/>
    <property type="molecule type" value="Genomic_DNA"/>
</dbReference>
<evidence type="ECO:0000313" key="4">
    <source>
        <dbReference type="EMBL" id="MEX5727801.1"/>
    </source>
</evidence>
<keyword evidence="3" id="KW-1133">Transmembrane helix</keyword>